<dbReference type="InterPro" id="IPR027417">
    <property type="entry name" value="P-loop_NTPase"/>
</dbReference>
<evidence type="ECO:0000313" key="3">
    <source>
        <dbReference type="Proteomes" id="UP000279306"/>
    </source>
</evidence>
<reference evidence="2 3" key="1">
    <citation type="submission" date="2018-12" db="EMBL/GenBank/DDBJ databases">
        <authorList>
            <consortium name="Pathogen Informatics"/>
        </authorList>
    </citation>
    <scope>NUCLEOTIDE SEQUENCE [LARGE SCALE GENOMIC DNA]</scope>
    <source>
        <strain evidence="2 3">NCTC10437</strain>
    </source>
</reference>
<dbReference type="Gene3D" id="3.40.50.300">
    <property type="entry name" value="P-loop containing nucleotide triphosphate hydrolases"/>
    <property type="match status" value="1"/>
</dbReference>
<dbReference type="PROSITE" id="PS50043">
    <property type="entry name" value="HTH_LUXR_2"/>
    <property type="match status" value="1"/>
</dbReference>
<dbReference type="RefSeq" id="WP_232786682.1">
    <property type="nucleotide sequence ID" value="NZ_CVQQ01000001.1"/>
</dbReference>
<dbReference type="InterPro" id="IPR036388">
    <property type="entry name" value="WH-like_DNA-bd_sf"/>
</dbReference>
<dbReference type="GO" id="GO:0003677">
    <property type="term" value="F:DNA binding"/>
    <property type="evidence" value="ECO:0007669"/>
    <property type="project" value="InterPro"/>
</dbReference>
<dbReference type="InterPro" id="IPR000792">
    <property type="entry name" value="Tscrpt_reg_LuxR_C"/>
</dbReference>
<evidence type="ECO:0000313" key="2">
    <source>
        <dbReference type="EMBL" id="VEG52223.1"/>
    </source>
</evidence>
<dbReference type="Proteomes" id="UP000279306">
    <property type="component" value="Chromosome"/>
</dbReference>
<dbReference type="InterPro" id="IPR016032">
    <property type="entry name" value="Sig_transdc_resp-reg_C-effctor"/>
</dbReference>
<accession>A0A448II72</accession>
<organism evidence="2 3">
    <name type="scientific">Mycolicibacterium aurum</name>
    <name type="common">Mycobacterium aurum</name>
    <dbReference type="NCBI Taxonomy" id="1791"/>
    <lineage>
        <taxon>Bacteria</taxon>
        <taxon>Bacillati</taxon>
        <taxon>Actinomycetota</taxon>
        <taxon>Actinomycetes</taxon>
        <taxon>Mycobacteriales</taxon>
        <taxon>Mycobacteriaceae</taxon>
        <taxon>Mycolicibacterium</taxon>
    </lineage>
</organism>
<dbReference type="EMBL" id="LR134356">
    <property type="protein sequence ID" value="VEG52223.1"/>
    <property type="molecule type" value="Genomic_DNA"/>
</dbReference>
<sequence length="748" mass="80067">MVETNICAADRAYDLDVVAGDWRPTIPAATMGRPRIADRVVPRPDLLRRMLAAEGGDLVVISAPAGYGKTTAAAQWDCDDDRPFAWVRIDHLDNDPVHLLLHVATAVVQLRGVDGDLLRYLAGPGRAPLTHLLPAVAQLLDECGPLILVLDDVHKLSAPEAVGALDTLLDAAPMTTTPVLLGRFVLPLVLARRRLVGNVVELGADALRFSAEEAVAALELISGPRDDTTRTAVIDLCEGWPAGVILTAMALRDGTPLESLTGRNDLVVEYVVEEVIDRLDRDTATFLVESAVLDRFTTEQLDAVLERRDSACMLERLAVSGNPFLVSLDQQRLWFRYHHLFGDVLRGRLRANTPERFRELACRAADLLERDGDVDGSLRLAIEAGDRARAAALVGRDAVRLGFDGRAGVLGRRLDMLDARTFAEYPDAAVARAWFGVTTADGELIQRSLVLALRSDQGQALSDGTPSVAVAVALISSLIGAGGVNEVVRHADVVRAAGDHLINPWWGAATVMKGSAEAMRGQAGRARSLLESALPVTENLPGFHAAALAHLALLDLAAGDDEGAVQRSDAARIIVDKYDLCDVVPMIVVYATNSVMSARIGDVSAARESAGTTEILLEQLGHLSARTALLGHGLLAWTAAVIEDPVLLGRHLAAAERACHREPDAVALIQRVDRVKAMAVGGTRPLTAAELRLLPYLATHLSLLAISEELVIGRETAKSQATSIYRKLGVSSRAEAVAEAKRVGLISE</sequence>
<dbReference type="SMART" id="SM00421">
    <property type="entry name" value="HTH_LUXR"/>
    <property type="match status" value="1"/>
</dbReference>
<feature type="domain" description="HTH luxR-type" evidence="1">
    <location>
        <begin position="679"/>
        <end position="744"/>
    </location>
</feature>
<evidence type="ECO:0000259" key="1">
    <source>
        <dbReference type="PROSITE" id="PS50043"/>
    </source>
</evidence>
<dbReference type="KEGG" id="mauu:NCTC10437_01340"/>
<dbReference type="InterPro" id="IPR059106">
    <property type="entry name" value="WHD_MalT"/>
</dbReference>
<dbReference type="STRING" id="1791.GCA_001049355_00293"/>
<gene>
    <name evidence="2" type="primary">malT</name>
    <name evidence="2" type="ORF">NCTC10437_01340</name>
</gene>
<protein>
    <submittedName>
        <fullName evidence="2">Regulatory protein LuxR</fullName>
    </submittedName>
</protein>
<dbReference type="GO" id="GO:0006355">
    <property type="term" value="P:regulation of DNA-templated transcription"/>
    <property type="evidence" value="ECO:0007669"/>
    <property type="project" value="InterPro"/>
</dbReference>
<dbReference type="Gene3D" id="1.10.10.10">
    <property type="entry name" value="Winged helix-like DNA-binding domain superfamily/Winged helix DNA-binding domain"/>
    <property type="match status" value="1"/>
</dbReference>
<name>A0A448II72_MYCAU</name>
<dbReference type="AlphaFoldDB" id="A0A448II72"/>
<dbReference type="Pfam" id="PF25873">
    <property type="entry name" value="WHD_MalT"/>
    <property type="match status" value="1"/>
</dbReference>
<dbReference type="Pfam" id="PF00196">
    <property type="entry name" value="GerE"/>
    <property type="match status" value="1"/>
</dbReference>
<dbReference type="SUPFAM" id="SSF46894">
    <property type="entry name" value="C-terminal effector domain of the bipartite response regulators"/>
    <property type="match status" value="1"/>
</dbReference>
<keyword evidence="3" id="KW-1185">Reference proteome</keyword>
<proteinExistence type="predicted"/>
<dbReference type="SUPFAM" id="SSF52540">
    <property type="entry name" value="P-loop containing nucleoside triphosphate hydrolases"/>
    <property type="match status" value="1"/>
</dbReference>